<organism evidence="1 2">
    <name type="scientific">Burkholderia pseudomallei</name>
    <name type="common">Pseudomonas pseudomallei</name>
    <dbReference type="NCBI Taxonomy" id="28450"/>
    <lineage>
        <taxon>Bacteria</taxon>
        <taxon>Pseudomonadati</taxon>
        <taxon>Pseudomonadota</taxon>
        <taxon>Betaproteobacteria</taxon>
        <taxon>Burkholderiales</taxon>
        <taxon>Burkholderiaceae</taxon>
        <taxon>Burkholderia</taxon>
        <taxon>pseudomallei group</taxon>
    </lineage>
</organism>
<evidence type="ECO:0000313" key="2">
    <source>
        <dbReference type="Proteomes" id="UP000030475"/>
    </source>
</evidence>
<comment type="caution">
    <text evidence="1">The sequence shown here is derived from an EMBL/GenBank/DDBJ whole genome shotgun (WGS) entry which is preliminary data.</text>
</comment>
<dbReference type="AlphaFoldDB" id="A0AA40JIQ0"/>
<reference evidence="1 2" key="1">
    <citation type="submission" date="2014-08" db="EMBL/GenBank/DDBJ databases">
        <authorList>
            <person name="Bunnell A."/>
            <person name="Chain P.S."/>
            <person name="Chertkov O."/>
            <person name="Currie B.J."/>
            <person name="Daligault H.E."/>
            <person name="Davenport K.W."/>
            <person name="Davis C."/>
            <person name="Gleasner C.D."/>
            <person name="Johnson S.L."/>
            <person name="Kaestli M."/>
            <person name="Koren S."/>
            <person name="Kunde Y.A."/>
            <person name="Mayo M."/>
            <person name="McMurry K.K."/>
            <person name="Price E.P."/>
            <person name="Reitenga K.G."/>
            <person name="Robison R."/>
            <person name="Rosovitz M.J."/>
            <person name="Sarovich D.S."/>
            <person name="Teshima H."/>
        </authorList>
    </citation>
    <scope>NUCLEOTIDE SEQUENCE [LARGE SCALE GENOMIC DNA]</scope>
    <source>
        <strain evidence="1 2">MSHR44</strain>
    </source>
</reference>
<gene>
    <name evidence="1" type="ORF">Y036_6126</name>
</gene>
<evidence type="ECO:0000313" key="1">
    <source>
        <dbReference type="EMBL" id="KGX17296.1"/>
    </source>
</evidence>
<proteinExistence type="predicted"/>
<protein>
    <submittedName>
        <fullName evidence="1">Uncharacterized protein</fullName>
    </submittedName>
</protein>
<name>A0AA40JIQ0_BURPE</name>
<sequence length="53" mass="5564">MLDMQGADDDFAWQASPAALCGVVDRAPINPCVDVRHVRGARSEADGLQSGGH</sequence>
<accession>A0AA40JIQ0</accession>
<dbReference type="EMBL" id="JQIM01000007">
    <property type="protein sequence ID" value="KGX17296.1"/>
    <property type="molecule type" value="Genomic_DNA"/>
</dbReference>
<dbReference type="Proteomes" id="UP000030475">
    <property type="component" value="Unassembled WGS sequence"/>
</dbReference>